<dbReference type="InterPro" id="IPR028082">
    <property type="entry name" value="Peripla_BP_I"/>
</dbReference>
<dbReference type="NCBIfam" id="NF007254">
    <property type="entry name" value="PRK09701.1"/>
    <property type="match status" value="1"/>
</dbReference>
<dbReference type="CDD" id="cd06320">
    <property type="entry name" value="PBP1_allose_binding"/>
    <property type="match status" value="1"/>
</dbReference>
<dbReference type="STRING" id="172713.GCA_001705305_01613"/>
<protein>
    <submittedName>
        <fullName evidence="7">Sugar-binding protein</fullName>
    </submittedName>
</protein>
<feature type="chain" id="PRO_5038818576" evidence="5">
    <location>
        <begin position="23"/>
        <end position="340"/>
    </location>
</feature>
<feature type="compositionally biased region" description="Polar residues" evidence="4">
    <location>
        <begin position="28"/>
        <end position="48"/>
    </location>
</feature>
<dbReference type="PROSITE" id="PS51257">
    <property type="entry name" value="PROKAR_LIPOPROTEIN"/>
    <property type="match status" value="1"/>
</dbReference>
<dbReference type="GO" id="GO:0030313">
    <property type="term" value="C:cell envelope"/>
    <property type="evidence" value="ECO:0007669"/>
    <property type="project" value="UniProtKB-SubCell"/>
</dbReference>
<dbReference type="SUPFAM" id="SSF53822">
    <property type="entry name" value="Periplasmic binding protein-like I"/>
    <property type="match status" value="1"/>
</dbReference>
<dbReference type="PANTHER" id="PTHR46847">
    <property type="entry name" value="D-ALLOSE-BINDING PERIPLASMIC PROTEIN-RELATED"/>
    <property type="match status" value="1"/>
</dbReference>
<feature type="signal peptide" evidence="5">
    <location>
        <begin position="1"/>
        <end position="22"/>
    </location>
</feature>
<dbReference type="EMBL" id="CP020028">
    <property type="protein sequence ID" value="ASR47758.1"/>
    <property type="molecule type" value="Genomic_DNA"/>
</dbReference>
<evidence type="ECO:0000256" key="5">
    <source>
        <dbReference type="SAM" id="SignalP"/>
    </source>
</evidence>
<organism evidence="7 8">
    <name type="scientific">Paenibacillus kribbensis</name>
    <dbReference type="NCBI Taxonomy" id="172713"/>
    <lineage>
        <taxon>Bacteria</taxon>
        <taxon>Bacillati</taxon>
        <taxon>Bacillota</taxon>
        <taxon>Bacilli</taxon>
        <taxon>Bacillales</taxon>
        <taxon>Paenibacillaceae</taxon>
        <taxon>Paenibacillus</taxon>
    </lineage>
</organism>
<dbReference type="AlphaFoldDB" id="A0A222WP23"/>
<keyword evidence="3 5" id="KW-0732">Signal</keyword>
<evidence type="ECO:0000256" key="3">
    <source>
        <dbReference type="ARBA" id="ARBA00022729"/>
    </source>
</evidence>
<evidence type="ECO:0000256" key="2">
    <source>
        <dbReference type="ARBA" id="ARBA00007639"/>
    </source>
</evidence>
<dbReference type="Gene3D" id="3.40.50.2300">
    <property type="match status" value="2"/>
</dbReference>
<dbReference type="Pfam" id="PF13407">
    <property type="entry name" value="Peripla_BP_4"/>
    <property type="match status" value="1"/>
</dbReference>
<sequence length="340" mass="35698">MKKLTVLLLTVFALTMILAACGNGGTATSTTKTGNGSTAPANEGASDTKTGKPKIAVILKTLNSPFWTQMRDGIKKEADEKGFDVEIFAAQDETDLQGQVKIFEDILSKDFDGVAVAPLTPVNMIPSIVQANKKGIYVVNIDEKINMNELKNAGGYVLAFATSDNEKIGAQGGKAIVDALGKQGGEVAIIEGKAGNASGESRKKGAESAFAAASQIKLVDSQPADWDRQKALDVAANLLQRYPNLKGIYAANDTMALAAQQAVENAGKKDQVVVVGTDGDQEARDSVAAGSLYATIAQDPAQIGITSLNKLIDAINTKKQGSVDAEPETVWIDAQLITKK</sequence>
<accession>A0A222WP23</accession>
<comment type="subcellular location">
    <subcellularLocation>
        <location evidence="1">Cell envelope</location>
    </subcellularLocation>
</comment>
<dbReference type="OrthoDB" id="9795981at2"/>
<dbReference type="GO" id="GO:0030246">
    <property type="term" value="F:carbohydrate binding"/>
    <property type="evidence" value="ECO:0007669"/>
    <property type="project" value="UniProtKB-ARBA"/>
</dbReference>
<evidence type="ECO:0000313" key="8">
    <source>
        <dbReference type="Proteomes" id="UP000214666"/>
    </source>
</evidence>
<dbReference type="KEGG" id="pkb:B4V02_14265"/>
<name>A0A222WP23_9BACL</name>
<feature type="region of interest" description="Disordered" evidence="4">
    <location>
        <begin position="28"/>
        <end position="49"/>
    </location>
</feature>
<dbReference type="Proteomes" id="UP000214666">
    <property type="component" value="Chromosome"/>
</dbReference>
<comment type="similarity">
    <text evidence="2">Belongs to the bacterial solute-binding protein 2 family.</text>
</comment>
<feature type="domain" description="Periplasmic binding protein" evidence="6">
    <location>
        <begin position="55"/>
        <end position="318"/>
    </location>
</feature>
<evidence type="ECO:0000259" key="6">
    <source>
        <dbReference type="Pfam" id="PF13407"/>
    </source>
</evidence>
<gene>
    <name evidence="7" type="ORF">B4V02_14265</name>
</gene>
<evidence type="ECO:0000313" key="7">
    <source>
        <dbReference type="EMBL" id="ASR47758.1"/>
    </source>
</evidence>
<dbReference type="RefSeq" id="WP_094155313.1">
    <property type="nucleotide sequence ID" value="NZ_CP020028.1"/>
</dbReference>
<evidence type="ECO:0000256" key="1">
    <source>
        <dbReference type="ARBA" id="ARBA00004196"/>
    </source>
</evidence>
<reference evidence="7 8" key="1">
    <citation type="submission" date="2017-03" db="EMBL/GenBank/DDBJ databases">
        <title>Complete genome sequence of Paenibacillus Kribbensis producing bioflocculants.</title>
        <authorList>
            <person name="Lee H.-G."/>
            <person name="Oh H.-M."/>
        </authorList>
    </citation>
    <scope>NUCLEOTIDE SEQUENCE [LARGE SCALE GENOMIC DNA]</scope>
    <source>
        <strain evidence="7 8">AM49</strain>
    </source>
</reference>
<proteinExistence type="inferred from homology"/>
<evidence type="ECO:0000256" key="4">
    <source>
        <dbReference type="SAM" id="MobiDB-lite"/>
    </source>
</evidence>
<dbReference type="InterPro" id="IPR025997">
    <property type="entry name" value="SBP_2_dom"/>
</dbReference>
<dbReference type="PANTHER" id="PTHR46847:SF1">
    <property type="entry name" value="D-ALLOSE-BINDING PERIPLASMIC PROTEIN-RELATED"/>
    <property type="match status" value="1"/>
</dbReference>
<keyword evidence="8" id="KW-1185">Reference proteome</keyword>